<accession>A0A427AA92</accession>
<dbReference type="AlphaFoldDB" id="A0A427AA92"/>
<evidence type="ECO:0000313" key="2">
    <source>
        <dbReference type="Proteomes" id="UP000287651"/>
    </source>
</evidence>
<name>A0A427AA92_ENSVE</name>
<evidence type="ECO:0000313" key="1">
    <source>
        <dbReference type="EMBL" id="RRT73148.1"/>
    </source>
</evidence>
<sequence>MVKSRRRICRFMNQTLSAKDQQYQDAVAKLLGFDTYRGDLKTFFHDIFPSES</sequence>
<organism evidence="1 2">
    <name type="scientific">Ensete ventricosum</name>
    <name type="common">Abyssinian banana</name>
    <name type="synonym">Musa ensete</name>
    <dbReference type="NCBI Taxonomy" id="4639"/>
    <lineage>
        <taxon>Eukaryota</taxon>
        <taxon>Viridiplantae</taxon>
        <taxon>Streptophyta</taxon>
        <taxon>Embryophyta</taxon>
        <taxon>Tracheophyta</taxon>
        <taxon>Spermatophyta</taxon>
        <taxon>Magnoliopsida</taxon>
        <taxon>Liliopsida</taxon>
        <taxon>Zingiberales</taxon>
        <taxon>Musaceae</taxon>
        <taxon>Ensete</taxon>
    </lineage>
</organism>
<protein>
    <submittedName>
        <fullName evidence="1">Uncharacterized protein</fullName>
    </submittedName>
</protein>
<gene>
    <name evidence="1" type="ORF">B296_00026666</name>
</gene>
<comment type="caution">
    <text evidence="1">The sequence shown here is derived from an EMBL/GenBank/DDBJ whole genome shotgun (WGS) entry which is preliminary data.</text>
</comment>
<reference evidence="1 2" key="1">
    <citation type="journal article" date="2014" name="Agronomy (Basel)">
        <title>A Draft Genome Sequence for Ensete ventricosum, the Drought-Tolerant Tree Against Hunger.</title>
        <authorList>
            <person name="Harrison J."/>
            <person name="Moore K.A."/>
            <person name="Paszkiewicz K."/>
            <person name="Jones T."/>
            <person name="Grant M."/>
            <person name="Ambacheew D."/>
            <person name="Muzemil S."/>
            <person name="Studholme D.J."/>
        </authorList>
    </citation>
    <scope>NUCLEOTIDE SEQUENCE [LARGE SCALE GENOMIC DNA]</scope>
</reference>
<dbReference type="Proteomes" id="UP000287651">
    <property type="component" value="Unassembled WGS sequence"/>
</dbReference>
<proteinExistence type="predicted"/>
<dbReference type="EMBL" id="AMZH03003179">
    <property type="protein sequence ID" value="RRT73148.1"/>
    <property type="molecule type" value="Genomic_DNA"/>
</dbReference>